<reference evidence="1 2" key="2">
    <citation type="submission" date="2018-11" db="EMBL/GenBank/DDBJ databases">
        <authorList>
            <consortium name="Pathogen Informatics"/>
        </authorList>
    </citation>
    <scope>NUCLEOTIDE SEQUENCE [LARGE SCALE GENOMIC DNA]</scope>
</reference>
<dbReference type="WBParaSite" id="TCNE_0001465901-mRNA-1">
    <property type="protein sequence ID" value="TCNE_0001465901-mRNA-1"/>
    <property type="gene ID" value="TCNE_0001465901"/>
</dbReference>
<name>A0A183V1N9_TOXCA</name>
<accession>A0A183V1N9</accession>
<proteinExistence type="predicted"/>
<dbReference type="Proteomes" id="UP000050794">
    <property type="component" value="Unassembled WGS sequence"/>
</dbReference>
<evidence type="ECO:0000313" key="3">
    <source>
        <dbReference type="WBParaSite" id="TCNE_0001465901-mRNA-1"/>
    </source>
</evidence>
<sequence length="70" mass="8086">MLADAIFSMSLASQILVLQKSLEFISSLKSSRDSGSSERAADFIRFVYYPSDDWTVWNAQHDMTYRCWVI</sequence>
<dbReference type="AlphaFoldDB" id="A0A183V1N9"/>
<organism evidence="2 3">
    <name type="scientific">Toxocara canis</name>
    <name type="common">Canine roundworm</name>
    <dbReference type="NCBI Taxonomy" id="6265"/>
    <lineage>
        <taxon>Eukaryota</taxon>
        <taxon>Metazoa</taxon>
        <taxon>Ecdysozoa</taxon>
        <taxon>Nematoda</taxon>
        <taxon>Chromadorea</taxon>
        <taxon>Rhabditida</taxon>
        <taxon>Spirurina</taxon>
        <taxon>Ascaridomorpha</taxon>
        <taxon>Ascaridoidea</taxon>
        <taxon>Toxocaridae</taxon>
        <taxon>Toxocara</taxon>
    </lineage>
</organism>
<evidence type="ECO:0000313" key="1">
    <source>
        <dbReference type="EMBL" id="VDM45980.1"/>
    </source>
</evidence>
<protein>
    <submittedName>
        <fullName evidence="3">Secreted protein</fullName>
    </submittedName>
</protein>
<keyword evidence="2" id="KW-1185">Reference proteome</keyword>
<gene>
    <name evidence="1" type="ORF">TCNE_LOCUS14659</name>
</gene>
<dbReference type="EMBL" id="UYWY01022373">
    <property type="protein sequence ID" value="VDM45980.1"/>
    <property type="molecule type" value="Genomic_DNA"/>
</dbReference>
<evidence type="ECO:0000313" key="2">
    <source>
        <dbReference type="Proteomes" id="UP000050794"/>
    </source>
</evidence>
<reference evidence="3" key="1">
    <citation type="submission" date="2016-06" db="UniProtKB">
        <authorList>
            <consortium name="WormBaseParasite"/>
        </authorList>
    </citation>
    <scope>IDENTIFICATION</scope>
</reference>